<reference evidence="3" key="1">
    <citation type="submission" date="2024-02" db="UniProtKB">
        <authorList>
            <consortium name="WormBaseParasite"/>
        </authorList>
    </citation>
    <scope>IDENTIFICATION</scope>
</reference>
<evidence type="ECO:0000256" key="1">
    <source>
        <dbReference type="SAM" id="Phobius"/>
    </source>
</evidence>
<name>A0AAF3EX99_9BILA</name>
<evidence type="ECO:0000313" key="3">
    <source>
        <dbReference type="WBParaSite" id="MBELARI_LOCUS18837"/>
    </source>
</evidence>
<feature type="transmembrane region" description="Helical" evidence="1">
    <location>
        <begin position="61"/>
        <end position="83"/>
    </location>
</feature>
<organism evidence="2 3">
    <name type="scientific">Mesorhabditis belari</name>
    <dbReference type="NCBI Taxonomy" id="2138241"/>
    <lineage>
        <taxon>Eukaryota</taxon>
        <taxon>Metazoa</taxon>
        <taxon>Ecdysozoa</taxon>
        <taxon>Nematoda</taxon>
        <taxon>Chromadorea</taxon>
        <taxon>Rhabditida</taxon>
        <taxon>Rhabditina</taxon>
        <taxon>Rhabditomorpha</taxon>
        <taxon>Rhabditoidea</taxon>
        <taxon>Rhabditidae</taxon>
        <taxon>Mesorhabditinae</taxon>
        <taxon>Mesorhabditis</taxon>
    </lineage>
</organism>
<keyword evidence="2" id="KW-1185">Reference proteome</keyword>
<keyword evidence="1" id="KW-1133">Transmembrane helix</keyword>
<proteinExistence type="predicted"/>
<evidence type="ECO:0000313" key="2">
    <source>
        <dbReference type="Proteomes" id="UP000887575"/>
    </source>
</evidence>
<dbReference type="WBParaSite" id="MBELARI_LOCUS18837">
    <property type="protein sequence ID" value="MBELARI_LOCUS18837"/>
    <property type="gene ID" value="MBELARI_LOCUS18837"/>
</dbReference>
<keyword evidence="1" id="KW-0812">Transmembrane</keyword>
<protein>
    <submittedName>
        <fullName evidence="3">Uncharacterized protein</fullName>
    </submittedName>
</protein>
<dbReference type="AlphaFoldDB" id="A0AAF3EX99"/>
<sequence>MKDHIPGVLNGRRINWCPDGDGYLPFCPQPTDPDEYSYCCMYYYLEVDMPSCCPYPIRTGLIPAFIVSGFILLFFILFFVWWCKIRKSKAFGID</sequence>
<keyword evidence="1" id="KW-0472">Membrane</keyword>
<accession>A0AAF3EX99</accession>
<dbReference type="Proteomes" id="UP000887575">
    <property type="component" value="Unassembled WGS sequence"/>
</dbReference>